<reference evidence="16" key="1">
    <citation type="submission" date="2025-08" db="UniProtKB">
        <authorList>
            <consortium name="Ensembl"/>
        </authorList>
    </citation>
    <scope>IDENTIFICATION</scope>
</reference>
<dbReference type="InterPro" id="IPR031981">
    <property type="entry name" value="MIEAP_C"/>
</dbReference>
<evidence type="ECO:0000256" key="3">
    <source>
        <dbReference type="ARBA" id="ARBA00004496"/>
    </source>
</evidence>
<keyword evidence="17" id="KW-1185">Reference proteome</keyword>
<evidence type="ECO:0000313" key="17">
    <source>
        <dbReference type="Proteomes" id="UP000261360"/>
    </source>
</evidence>
<evidence type="ECO:0000256" key="8">
    <source>
        <dbReference type="ARBA" id="ARBA00023054"/>
    </source>
</evidence>
<keyword evidence="11" id="KW-0472">Membrane</keyword>
<name>A0A3B4YGW2_SERLL</name>
<evidence type="ECO:0000256" key="1">
    <source>
        <dbReference type="ARBA" id="ARBA00004294"/>
    </source>
</evidence>
<keyword evidence="7" id="KW-1000">Mitochondrion outer membrane</keyword>
<proteinExistence type="inferred from homology"/>
<feature type="domain" description="Mitochondria-eating protein C-terminal" evidence="15">
    <location>
        <begin position="374"/>
        <end position="564"/>
    </location>
</feature>
<feature type="region of interest" description="Disordered" evidence="14">
    <location>
        <begin position="343"/>
        <end position="370"/>
    </location>
</feature>
<dbReference type="GO" id="GO:0048545">
    <property type="term" value="P:response to steroid hormone"/>
    <property type="evidence" value="ECO:0007669"/>
    <property type="project" value="Ensembl"/>
</dbReference>
<dbReference type="GO" id="GO:0035695">
    <property type="term" value="P:mitophagy by internal vacuole formation"/>
    <property type="evidence" value="ECO:0007669"/>
    <property type="project" value="TreeGrafter"/>
</dbReference>
<dbReference type="AlphaFoldDB" id="A0A3B4YGW2"/>
<evidence type="ECO:0000256" key="5">
    <source>
        <dbReference type="ARBA" id="ARBA00019863"/>
    </source>
</evidence>
<dbReference type="GeneTree" id="ENSGT00390000013532"/>
<dbReference type="STRING" id="1841481.ENSSLDP00000027416"/>
<comment type="similarity">
    <text evidence="4">Belongs to the MIEAP family.</text>
</comment>
<dbReference type="GO" id="GO:0035694">
    <property type="term" value="P:mitochondrial protein catabolic process"/>
    <property type="evidence" value="ECO:0007669"/>
    <property type="project" value="InterPro"/>
</dbReference>
<evidence type="ECO:0000256" key="6">
    <source>
        <dbReference type="ARBA" id="ARBA00022490"/>
    </source>
</evidence>
<dbReference type="Proteomes" id="UP000261360">
    <property type="component" value="Unplaced"/>
</dbReference>
<dbReference type="Ensembl" id="ENSSLDT00000028252.1">
    <property type="protein sequence ID" value="ENSSLDP00000027416.1"/>
    <property type="gene ID" value="ENSSLDG00000021266.1"/>
</dbReference>
<evidence type="ECO:0000313" key="16">
    <source>
        <dbReference type="Ensembl" id="ENSSLDP00000027416.1"/>
    </source>
</evidence>
<evidence type="ECO:0000256" key="2">
    <source>
        <dbReference type="ARBA" id="ARBA00004305"/>
    </source>
</evidence>
<dbReference type="PANTHER" id="PTHR21771">
    <property type="entry name" value="MITOCHONDRIA-EATING PROTEIN-RELATED"/>
    <property type="match status" value="1"/>
</dbReference>
<keyword evidence="8 13" id="KW-0175">Coiled coil</keyword>
<protein>
    <recommendedName>
        <fullName evidence="5">Mitochondria-eating protein</fullName>
    </recommendedName>
    <alternativeName>
        <fullName evidence="12">Spermatogenesis-associated protein 18</fullName>
    </alternativeName>
</protein>
<evidence type="ECO:0000256" key="4">
    <source>
        <dbReference type="ARBA" id="ARBA00008233"/>
    </source>
</evidence>
<dbReference type="PANTHER" id="PTHR21771:SF0">
    <property type="entry name" value="MITOCHONDRIA-EATING PROTEIN"/>
    <property type="match status" value="1"/>
</dbReference>
<dbReference type="Pfam" id="PF16026">
    <property type="entry name" value="MIEAP"/>
    <property type="match status" value="1"/>
</dbReference>
<accession>A0A3B4YGW2</accession>
<keyword evidence="10" id="KW-0496">Mitochondrion</keyword>
<dbReference type="GO" id="GO:0005741">
    <property type="term" value="C:mitochondrial outer membrane"/>
    <property type="evidence" value="ECO:0007669"/>
    <property type="project" value="UniProtKB-SubCell"/>
</dbReference>
<keyword evidence="9" id="KW-0446">Lipid-binding</keyword>
<dbReference type="GO" id="GO:0005759">
    <property type="term" value="C:mitochondrial matrix"/>
    <property type="evidence" value="ECO:0007669"/>
    <property type="project" value="UniProtKB-SubCell"/>
</dbReference>
<feature type="region of interest" description="Disordered" evidence="14">
    <location>
        <begin position="571"/>
        <end position="592"/>
    </location>
</feature>
<sequence>MLGYFTCTRNRVPSAHMQSLYLSRPSSKYTSPAELGMRVALNMTDPLRTMLFSCRERKKSIIHNVSSGFHLHRLYTVFMQLFVYCYTSNHIKYFPTLTALSSMPPPILNSTVRPMMLTPSLPRIMALLSPLMFSVLQDKLESWHKDYHVISCDQNLNRCCELIELTAKIQGQLFAILNLTAAEGGHYAGVETLKTRLLPWLGTCFSMAKPSVTDDTSLQLIQDSVEKDRRIRELCASHENDMQKMETQLCSSRLQLDSVRAELDDAHKELDEIKSKSATTLLATEDEILQLKADLRCAHEQVEIYKRKLDAPDDYEHQIRLLRDEVSYLSTDKAMLQDRLVRSRSPSPLPRLSSCSSPMRSESPTRAQLTNSSRHARLVSRFSDLYAVERLEAQTLLRRYIADLEMVQKIIFIAVVESCKTAKLAYRQFKLRVKKTLSPSHYGPESLEDAAVDYIVRNLDLYDVQDSVNTVINTMNVNPRISFPPEVDFVLISTLIRETCRVAFAMQTLEPPLDLAFASDGELYNDNKYRRSYDSEFAAPLVMYHVWPALMEGNAVIVKGEAVTRRGALWSRSRSQSRSSSPVRSRSLSPTRSLAFNSKRSLSPQRLTASYL</sequence>
<evidence type="ECO:0000256" key="7">
    <source>
        <dbReference type="ARBA" id="ARBA00022787"/>
    </source>
</evidence>
<feature type="coiled-coil region" evidence="13">
    <location>
        <begin position="256"/>
        <end position="308"/>
    </location>
</feature>
<reference evidence="16" key="2">
    <citation type="submission" date="2025-09" db="UniProtKB">
        <authorList>
            <consortium name="Ensembl"/>
        </authorList>
    </citation>
    <scope>IDENTIFICATION</scope>
</reference>
<feature type="compositionally biased region" description="Low complexity" evidence="14">
    <location>
        <begin position="343"/>
        <end position="364"/>
    </location>
</feature>
<evidence type="ECO:0000256" key="12">
    <source>
        <dbReference type="ARBA" id="ARBA00032687"/>
    </source>
</evidence>
<organism evidence="16 17">
    <name type="scientific">Seriola lalandi dorsalis</name>
    <dbReference type="NCBI Taxonomy" id="1841481"/>
    <lineage>
        <taxon>Eukaryota</taxon>
        <taxon>Metazoa</taxon>
        <taxon>Chordata</taxon>
        <taxon>Craniata</taxon>
        <taxon>Vertebrata</taxon>
        <taxon>Euteleostomi</taxon>
        <taxon>Actinopterygii</taxon>
        <taxon>Neopterygii</taxon>
        <taxon>Teleostei</taxon>
        <taxon>Neoteleostei</taxon>
        <taxon>Acanthomorphata</taxon>
        <taxon>Carangaria</taxon>
        <taxon>Carangiformes</taxon>
        <taxon>Carangidae</taxon>
        <taxon>Seriola</taxon>
    </lineage>
</organism>
<comment type="subcellular location">
    <subcellularLocation>
        <location evidence="3">Cytoplasm</location>
    </subcellularLocation>
    <subcellularLocation>
        <location evidence="2">Mitochondrion matrix</location>
    </subcellularLocation>
    <subcellularLocation>
        <location evidence="1">Mitochondrion outer membrane</location>
    </subcellularLocation>
</comment>
<dbReference type="InterPro" id="IPR026169">
    <property type="entry name" value="MIEAP"/>
</dbReference>
<evidence type="ECO:0000256" key="9">
    <source>
        <dbReference type="ARBA" id="ARBA00023121"/>
    </source>
</evidence>
<evidence type="ECO:0000256" key="13">
    <source>
        <dbReference type="SAM" id="Coils"/>
    </source>
</evidence>
<evidence type="ECO:0000259" key="15">
    <source>
        <dbReference type="Pfam" id="PF16026"/>
    </source>
</evidence>
<evidence type="ECO:0000256" key="11">
    <source>
        <dbReference type="ARBA" id="ARBA00023136"/>
    </source>
</evidence>
<dbReference type="GO" id="GO:0008289">
    <property type="term" value="F:lipid binding"/>
    <property type="evidence" value="ECO:0007669"/>
    <property type="project" value="UniProtKB-KW"/>
</dbReference>
<evidence type="ECO:0000256" key="10">
    <source>
        <dbReference type="ARBA" id="ARBA00023128"/>
    </source>
</evidence>
<keyword evidence="6" id="KW-0963">Cytoplasm</keyword>
<evidence type="ECO:0000256" key="14">
    <source>
        <dbReference type="SAM" id="MobiDB-lite"/>
    </source>
</evidence>